<evidence type="ECO:0000259" key="5">
    <source>
        <dbReference type="PROSITE" id="PS50045"/>
    </source>
</evidence>
<dbReference type="Pfam" id="PF07724">
    <property type="entry name" value="AAA_2"/>
    <property type="match status" value="1"/>
</dbReference>
<dbReference type="PROSITE" id="PS00871">
    <property type="entry name" value="CLPAB_2"/>
    <property type="match status" value="1"/>
</dbReference>
<evidence type="ECO:0000256" key="1">
    <source>
        <dbReference type="ARBA" id="ARBA00022741"/>
    </source>
</evidence>
<dbReference type="Pfam" id="PF17871">
    <property type="entry name" value="AAA_lid_9"/>
    <property type="match status" value="1"/>
</dbReference>
<evidence type="ECO:0000259" key="6">
    <source>
        <dbReference type="PROSITE" id="PS50151"/>
    </source>
</evidence>
<dbReference type="Pfam" id="PF10431">
    <property type="entry name" value="ClpB_D2-small"/>
    <property type="match status" value="1"/>
</dbReference>
<dbReference type="GO" id="GO:0006508">
    <property type="term" value="P:proteolysis"/>
    <property type="evidence" value="ECO:0007669"/>
    <property type="project" value="UniProtKB-KW"/>
</dbReference>
<dbReference type="CDD" id="cd00009">
    <property type="entry name" value="AAA"/>
    <property type="match status" value="1"/>
</dbReference>
<dbReference type="SUPFAM" id="SSF52540">
    <property type="entry name" value="P-loop containing nucleoside triphosphate hydrolases"/>
    <property type="match status" value="2"/>
</dbReference>
<dbReference type="GO" id="GO:0005737">
    <property type="term" value="C:cytoplasm"/>
    <property type="evidence" value="ECO:0007669"/>
    <property type="project" value="TreeGrafter"/>
</dbReference>
<dbReference type="Gene3D" id="3.40.50.300">
    <property type="entry name" value="P-loop containing nucleotide triphosphate hydrolases"/>
    <property type="match status" value="2"/>
</dbReference>
<dbReference type="InterPro" id="IPR019489">
    <property type="entry name" value="Clp_ATPase_C"/>
</dbReference>
<dbReference type="EMBL" id="MAWT01000011">
    <property type="protein sequence ID" value="OCM72117.1"/>
    <property type="molecule type" value="Genomic_DNA"/>
</dbReference>
<comment type="caution">
    <text evidence="8">The sequence shown here is derived from an EMBL/GenBank/DDBJ whole genome shotgun (WGS) entry which is preliminary data.</text>
</comment>
<dbReference type="GO" id="GO:0008233">
    <property type="term" value="F:peptidase activity"/>
    <property type="evidence" value="ECO:0007669"/>
    <property type="project" value="UniProtKB-KW"/>
</dbReference>
<keyword evidence="8" id="KW-0378">Hydrolase</keyword>
<dbReference type="PRINTS" id="PR00300">
    <property type="entry name" value="CLPPROTEASEA"/>
</dbReference>
<dbReference type="SMART" id="SM01086">
    <property type="entry name" value="ClpB_D2-small"/>
    <property type="match status" value="1"/>
</dbReference>
<dbReference type="PANTHER" id="PTHR11638:SF188">
    <property type="entry name" value="ATP-DEPENDENT CLP PROTEASE ATP-BINDING SUBUNIT CLPL"/>
    <property type="match status" value="1"/>
</dbReference>
<dbReference type="InterPro" id="IPR028299">
    <property type="entry name" value="ClpA/B_CS2"/>
</dbReference>
<dbReference type="SMART" id="SM00382">
    <property type="entry name" value="AAA"/>
    <property type="match status" value="2"/>
</dbReference>
<dbReference type="GO" id="GO:0006355">
    <property type="term" value="P:regulation of DNA-templated transcription"/>
    <property type="evidence" value="ECO:0007669"/>
    <property type="project" value="InterPro"/>
</dbReference>
<keyword evidence="1" id="KW-0547">Nucleotide-binding</keyword>
<dbReference type="PROSITE" id="PS50151">
    <property type="entry name" value="UVR"/>
    <property type="match status" value="1"/>
</dbReference>
<dbReference type="OMA" id="YDKSMGA"/>
<evidence type="ECO:0000256" key="2">
    <source>
        <dbReference type="ARBA" id="ARBA00022840"/>
    </source>
</evidence>
<dbReference type="InterPro" id="IPR041546">
    <property type="entry name" value="ClpA/ClpB_AAA_lid"/>
</dbReference>
<dbReference type="CDD" id="cd19499">
    <property type="entry name" value="RecA-like_ClpB_Hsp104-like"/>
    <property type="match status" value="1"/>
</dbReference>
<dbReference type="RefSeq" id="WP_000002804.1">
    <property type="nucleotide sequence ID" value="NZ_BCNI01000007.1"/>
</dbReference>
<dbReference type="InterPro" id="IPR003959">
    <property type="entry name" value="ATPase_AAA_core"/>
</dbReference>
<proteinExistence type="predicted"/>
<name>A0A076Z4Q4_STRAG</name>
<dbReference type="EMBL" id="JASOIH010000012">
    <property type="protein sequence ID" value="MDK6900136.1"/>
    <property type="molecule type" value="Genomic_DNA"/>
</dbReference>
<feature type="coiled-coil region" evidence="4">
    <location>
        <begin position="329"/>
        <end position="375"/>
    </location>
</feature>
<keyword evidence="8" id="KW-0645">Protease</keyword>
<keyword evidence="3" id="KW-0143">Chaperone</keyword>
<dbReference type="GO" id="GO:0016887">
    <property type="term" value="F:ATP hydrolysis activity"/>
    <property type="evidence" value="ECO:0007669"/>
    <property type="project" value="InterPro"/>
</dbReference>
<dbReference type="InterPro" id="IPR050130">
    <property type="entry name" value="ClpA_ClpB"/>
</dbReference>
<dbReference type="AlphaFoldDB" id="A0A076Z4Q4"/>
<dbReference type="InterPro" id="IPR002078">
    <property type="entry name" value="Sigma_54_int"/>
</dbReference>
<dbReference type="KEGG" id="sage:EN72_07285"/>
<gene>
    <name evidence="8" type="ORF">AX245_08520</name>
    <name evidence="7" type="ORF">QP229_09185</name>
</gene>
<dbReference type="Proteomes" id="UP001230629">
    <property type="component" value="Unassembled WGS sequence"/>
</dbReference>
<feature type="domain" description="Sigma-54 factor interaction" evidence="5">
    <location>
        <begin position="419"/>
        <end position="672"/>
    </location>
</feature>
<dbReference type="InterPro" id="IPR001943">
    <property type="entry name" value="UVR_dom"/>
</dbReference>
<keyword evidence="4" id="KW-0175">Coiled coil</keyword>
<reference evidence="7" key="2">
    <citation type="submission" date="2023-05" db="EMBL/GenBank/DDBJ databases">
        <title>Cataloging the Phylogenetic Diversity of Human Bladder Bacteria.</title>
        <authorList>
            <person name="Du J."/>
        </authorList>
    </citation>
    <scope>NUCLEOTIDE SEQUENCE</scope>
    <source>
        <strain evidence="7">UMB8703</strain>
    </source>
</reference>
<organism evidence="8 9">
    <name type="scientific">Streptococcus agalactiae</name>
    <dbReference type="NCBI Taxonomy" id="1311"/>
    <lineage>
        <taxon>Bacteria</taxon>
        <taxon>Bacillati</taxon>
        <taxon>Bacillota</taxon>
        <taxon>Bacilli</taxon>
        <taxon>Lactobacillales</taxon>
        <taxon>Streptococcaceae</taxon>
        <taxon>Streptococcus</taxon>
    </lineage>
</organism>
<dbReference type="PROSITE" id="PS50045">
    <property type="entry name" value="SIGMA54_INTERACT_4"/>
    <property type="match status" value="1"/>
</dbReference>
<dbReference type="GO" id="GO:0005524">
    <property type="term" value="F:ATP binding"/>
    <property type="evidence" value="ECO:0007669"/>
    <property type="project" value="UniProtKB-KW"/>
</dbReference>
<protein>
    <submittedName>
        <fullName evidence="8">ATP-dependent Clp protease ATP-binding subunit</fullName>
    </submittedName>
</protein>
<evidence type="ECO:0000313" key="8">
    <source>
        <dbReference type="EMBL" id="OCM72117.1"/>
    </source>
</evidence>
<sequence length="702" mass="77675">MANNNFYNRDPFGNMDDIFNSLMGNMGGYNSENKRYLINGREVTPEEFSQYRQTGKLPGQELNNQNTPTNQVSADSVLTKLGTNLTDQARQHLLDPVIGRNKEIQETAEILARRTKNNPVLVGDAGVGKTAVIEGLAQAIINGDVPAAIKNKEIISIDISSLEAGTQYRGSFEENIQNIIKEVKETGNIILFFDEIHQILGAGSTGGDSGSKGLADILKPALSRGELTVIGATTQDEYRNTILKNAALARRFNEVKVNAPSAQDTFNILMGIRNLYEQHHNVVLPDSVLKAAVDLSIQYIPQRSLPDKAIDLIDMTAAHLAAQHPVTDLKSLEKEIAAQRDKQEKAVNTEDFEEALKVKTRIEELQNQIDNHTEGQKVTATINDIAMSIERLTGVPVSNMGASDIERLKELGNRLKGKVIGQNDAVEAVARAIRRNRAGFDDGNRPIGSFLFVGPTGVGKTELAKQLAFDMFGSKDAIVRLDMSEYNDRTAVSKLIGATAGYVGYDDNSNTLTERIRRNPYSIVLLDEIEKADPQVITLLLQVLDDGRLTDGQGNTINFKNTVIIATSNAGFGNEAFTGDSDKDLKIMERISPYFRPEFLNRFNGVIEFSHLSKDDLNEIVDLMLDEVNQTIGKKGIDLVVDENVKSHLIDLGYDEAMGVRPLRRVIEQEIRDRITDYYLDHTDVKHLKANLQDGQIVISER</sequence>
<dbReference type="Pfam" id="PF00004">
    <property type="entry name" value="AAA"/>
    <property type="match status" value="1"/>
</dbReference>
<dbReference type="FunFam" id="3.40.50.300:FF:000025">
    <property type="entry name" value="ATP-dependent Clp protease subunit"/>
    <property type="match status" value="1"/>
</dbReference>
<dbReference type="Gene3D" id="4.10.860.10">
    <property type="entry name" value="UVR domain"/>
    <property type="match status" value="1"/>
</dbReference>
<dbReference type="InterPro" id="IPR027417">
    <property type="entry name" value="P-loop_NTPase"/>
</dbReference>
<feature type="domain" description="UVR" evidence="6">
    <location>
        <begin position="333"/>
        <end position="368"/>
    </location>
</feature>
<evidence type="ECO:0000256" key="4">
    <source>
        <dbReference type="SAM" id="Coils"/>
    </source>
</evidence>
<dbReference type="PANTHER" id="PTHR11638">
    <property type="entry name" value="ATP-DEPENDENT CLP PROTEASE"/>
    <property type="match status" value="1"/>
</dbReference>
<evidence type="ECO:0000313" key="9">
    <source>
        <dbReference type="Proteomes" id="UP000093122"/>
    </source>
</evidence>
<dbReference type="GO" id="GO:0034605">
    <property type="term" value="P:cellular response to heat"/>
    <property type="evidence" value="ECO:0007669"/>
    <property type="project" value="TreeGrafter"/>
</dbReference>
<keyword evidence="2 8" id="KW-0067">ATP-binding</keyword>
<dbReference type="Gene3D" id="1.10.8.60">
    <property type="match status" value="2"/>
</dbReference>
<accession>A0A076Z4Q4</accession>
<reference evidence="8 9" key="1">
    <citation type="journal article" date="2016" name="Sci. Rep.">
        <title>Serotype IV Streptococcus agalactiae ST-452 has arisen from large genomic recombination events between CC23 and the hypervirulent CC17 lineages.</title>
        <authorList>
            <person name="Campisi E."/>
            <person name="Rinaudo C.D."/>
            <person name="Donati C."/>
            <person name="Barucco M."/>
            <person name="Torricelli G."/>
            <person name="Edwards M.S."/>
            <person name="Baker C.J."/>
            <person name="Margarit I."/>
            <person name="Rosini R."/>
        </authorList>
    </citation>
    <scope>NUCLEOTIDE SEQUENCE [LARGE SCALE GENOMIC DNA]</scope>
    <source>
        <strain evidence="8 9">CZ-PW-140</strain>
    </source>
</reference>
<dbReference type="Proteomes" id="UP000093122">
    <property type="component" value="Unassembled WGS sequence"/>
</dbReference>
<evidence type="ECO:0000256" key="3">
    <source>
        <dbReference type="ARBA" id="ARBA00023186"/>
    </source>
</evidence>
<dbReference type="InterPro" id="IPR003593">
    <property type="entry name" value="AAA+_ATPase"/>
</dbReference>
<evidence type="ECO:0000313" key="7">
    <source>
        <dbReference type="EMBL" id="MDK6900136.1"/>
    </source>
</evidence>
<dbReference type="InterPro" id="IPR001270">
    <property type="entry name" value="ClpA/B"/>
</dbReference>